<dbReference type="AlphaFoldDB" id="A0A7M2X4W2"/>
<proteinExistence type="predicted"/>
<evidence type="ECO:0000313" key="4">
    <source>
        <dbReference type="Proteomes" id="UP000593765"/>
    </source>
</evidence>
<protein>
    <recommendedName>
        <fullName evidence="2">Putative Flp pilus-assembly TadG-like N-terminal domain-containing protein</fullName>
    </recommendedName>
</protein>
<sequence length="352" mass="35988">MDVRAARFLRRRSGAFVLIYVTFAMPVLLAIASLAVDWGHVVLVKTELSRLSDAAARAAAGQMDNGAIAARNAAKLVAQYNPIDGATFTLTDDDIVFGTWSAGVFSAVPDDSFSSATAVRITAARSTARSSPIPMFFAGSVGQGPIEVTCSTVATRGSASNTGTATVTGKANVWFAGLPSNATCAKGGYVDTNTNCPAVQFNGFPISSGSSLQLSATGSLSNVPTGGSPLDGGSWTADNQTNNLGGKSNATLPANALIGVFLSNDDPTATPAPPDLNFSSAGSRNYTSLSPLLKQVFFIGDGKANGVQQTIVAPNGATRLFFGSYDNYGWSNNSGSATITVNSVGGSVSIVK</sequence>
<dbReference type="InterPro" id="IPR028087">
    <property type="entry name" value="Tad_N"/>
</dbReference>
<keyword evidence="1" id="KW-0472">Membrane</keyword>
<gene>
    <name evidence="3" type="ORF">IPV69_10885</name>
</gene>
<organism evidence="3 4">
    <name type="scientific">Humisphaera borealis</name>
    <dbReference type="NCBI Taxonomy" id="2807512"/>
    <lineage>
        <taxon>Bacteria</taxon>
        <taxon>Pseudomonadati</taxon>
        <taxon>Planctomycetota</taxon>
        <taxon>Phycisphaerae</taxon>
        <taxon>Tepidisphaerales</taxon>
        <taxon>Tepidisphaeraceae</taxon>
        <taxon>Humisphaera</taxon>
    </lineage>
</organism>
<dbReference type="RefSeq" id="WP_206295137.1">
    <property type="nucleotide sequence ID" value="NZ_CP063458.1"/>
</dbReference>
<feature type="domain" description="Putative Flp pilus-assembly TadG-like N-terminal" evidence="2">
    <location>
        <begin position="14"/>
        <end position="61"/>
    </location>
</feature>
<keyword evidence="4" id="KW-1185">Reference proteome</keyword>
<dbReference type="KEGG" id="hbs:IPV69_10885"/>
<evidence type="ECO:0000256" key="1">
    <source>
        <dbReference type="SAM" id="Phobius"/>
    </source>
</evidence>
<feature type="transmembrane region" description="Helical" evidence="1">
    <location>
        <begin position="14"/>
        <end position="36"/>
    </location>
</feature>
<evidence type="ECO:0000313" key="3">
    <source>
        <dbReference type="EMBL" id="QOV91820.1"/>
    </source>
</evidence>
<evidence type="ECO:0000259" key="2">
    <source>
        <dbReference type="Pfam" id="PF13400"/>
    </source>
</evidence>
<reference evidence="3 4" key="1">
    <citation type="submission" date="2020-10" db="EMBL/GenBank/DDBJ databases">
        <title>Wide distribution of Phycisphaera-like planctomycetes from WD2101 soil group in peatlands and genome analysis of the first cultivated representative.</title>
        <authorList>
            <person name="Dedysh S.N."/>
            <person name="Beletsky A.V."/>
            <person name="Ivanova A."/>
            <person name="Kulichevskaya I.S."/>
            <person name="Suzina N.E."/>
            <person name="Philippov D.A."/>
            <person name="Rakitin A.L."/>
            <person name="Mardanov A.V."/>
            <person name="Ravin N.V."/>
        </authorList>
    </citation>
    <scope>NUCLEOTIDE SEQUENCE [LARGE SCALE GENOMIC DNA]</scope>
    <source>
        <strain evidence="3 4">M1803</strain>
    </source>
</reference>
<dbReference type="EMBL" id="CP063458">
    <property type="protein sequence ID" value="QOV91820.1"/>
    <property type="molecule type" value="Genomic_DNA"/>
</dbReference>
<keyword evidence="1" id="KW-0812">Transmembrane</keyword>
<name>A0A7M2X4W2_9BACT</name>
<accession>A0A7M2X4W2</accession>
<keyword evidence="1" id="KW-1133">Transmembrane helix</keyword>
<dbReference type="Proteomes" id="UP000593765">
    <property type="component" value="Chromosome"/>
</dbReference>
<dbReference type="Pfam" id="PF13400">
    <property type="entry name" value="Tad"/>
    <property type="match status" value="1"/>
</dbReference>